<sequence>MNIHRISFSIETSPLGHLSFGAAGSDFIWEAQPLPNQGNT</sequence>
<proteinExistence type="predicted"/>
<dbReference type="AlphaFoldDB" id="D0W925"/>
<organism evidence="1 2">
    <name type="scientific">Neisseria lactamica ATCC 23970</name>
    <dbReference type="NCBI Taxonomy" id="546265"/>
    <lineage>
        <taxon>Bacteria</taxon>
        <taxon>Pseudomonadati</taxon>
        <taxon>Pseudomonadota</taxon>
        <taxon>Betaproteobacteria</taxon>
        <taxon>Neisseriales</taxon>
        <taxon>Neisseriaceae</taxon>
        <taxon>Neisseria</taxon>
    </lineage>
</organism>
<reference evidence="1 2" key="1">
    <citation type="submission" date="2009-10" db="EMBL/GenBank/DDBJ databases">
        <authorList>
            <person name="Weinstock G."/>
            <person name="Sodergren E."/>
            <person name="Clifton S."/>
            <person name="Fulton L."/>
            <person name="Fulton B."/>
            <person name="Courtney L."/>
            <person name="Fronick C."/>
            <person name="Harrison M."/>
            <person name="Strong C."/>
            <person name="Farmer C."/>
            <person name="Delahaunty K."/>
            <person name="Markovic C."/>
            <person name="Hall O."/>
            <person name="Minx P."/>
            <person name="Tomlinson C."/>
            <person name="Mitreva M."/>
            <person name="Nelson J."/>
            <person name="Hou S."/>
            <person name="Wollam A."/>
            <person name="Pepin K.H."/>
            <person name="Johnson M."/>
            <person name="Bhonagiri V."/>
            <person name="Nash W.E."/>
            <person name="Warren W."/>
            <person name="Chinwalla A."/>
            <person name="Mardis E.R."/>
            <person name="Wilson R.K."/>
        </authorList>
    </citation>
    <scope>NUCLEOTIDE SEQUENCE [LARGE SCALE GENOMIC DNA]</scope>
    <source>
        <strain evidence="1 2">ATCC 23970</strain>
    </source>
</reference>
<dbReference type="EMBL" id="ACEQ02000010">
    <property type="protein sequence ID" value="EEZ75957.1"/>
    <property type="molecule type" value="Genomic_DNA"/>
</dbReference>
<gene>
    <name evidence="1" type="ORF">NEILACOT_04029</name>
</gene>
<dbReference type="Proteomes" id="UP000003843">
    <property type="component" value="Unassembled WGS sequence"/>
</dbReference>
<evidence type="ECO:0000313" key="2">
    <source>
        <dbReference type="Proteomes" id="UP000003843"/>
    </source>
</evidence>
<comment type="caution">
    <text evidence="1">The sequence shown here is derived from an EMBL/GenBank/DDBJ whole genome shotgun (WGS) entry which is preliminary data.</text>
</comment>
<protein>
    <submittedName>
        <fullName evidence="1">Uncharacterized protein</fullName>
    </submittedName>
</protein>
<name>D0W925_NEILA</name>
<evidence type="ECO:0000313" key="1">
    <source>
        <dbReference type="EMBL" id="EEZ75957.1"/>
    </source>
</evidence>
<accession>D0W925</accession>